<name>A0ABX7P1R6_9BACT</name>
<evidence type="ECO:0000313" key="4">
    <source>
        <dbReference type="Proteomes" id="UP000662747"/>
    </source>
</evidence>
<dbReference type="PROSITE" id="PS51257">
    <property type="entry name" value="PROKAR_LIPOPROTEIN"/>
    <property type="match status" value="1"/>
</dbReference>
<accession>A0ABX7P1R6</accession>
<feature type="region of interest" description="Disordered" evidence="1">
    <location>
        <begin position="58"/>
        <end position="78"/>
    </location>
</feature>
<protein>
    <recommendedName>
        <fullName evidence="5">Lipoprotein</fullName>
    </recommendedName>
</protein>
<gene>
    <name evidence="3" type="ORF">JY651_47270</name>
</gene>
<dbReference type="Proteomes" id="UP000662747">
    <property type="component" value="Chromosome"/>
</dbReference>
<evidence type="ECO:0008006" key="5">
    <source>
        <dbReference type="Google" id="ProtNLM"/>
    </source>
</evidence>
<feature type="signal peptide" evidence="2">
    <location>
        <begin position="1"/>
        <end position="20"/>
    </location>
</feature>
<evidence type="ECO:0000256" key="1">
    <source>
        <dbReference type="SAM" id="MobiDB-lite"/>
    </source>
</evidence>
<keyword evidence="2" id="KW-0732">Signal</keyword>
<dbReference type="RefSeq" id="WP_206724203.1">
    <property type="nucleotide sequence ID" value="NZ_CP071090.1"/>
</dbReference>
<organism evidence="3 4">
    <name type="scientific">Pyxidicoccus parkwayensis</name>
    <dbReference type="NCBI Taxonomy" id="2813578"/>
    <lineage>
        <taxon>Bacteria</taxon>
        <taxon>Pseudomonadati</taxon>
        <taxon>Myxococcota</taxon>
        <taxon>Myxococcia</taxon>
        <taxon>Myxococcales</taxon>
        <taxon>Cystobacterineae</taxon>
        <taxon>Myxococcaceae</taxon>
        <taxon>Pyxidicoccus</taxon>
    </lineage>
</organism>
<proteinExistence type="predicted"/>
<keyword evidence="4" id="KW-1185">Reference proteome</keyword>
<dbReference type="EMBL" id="CP071090">
    <property type="protein sequence ID" value="QSQ22628.1"/>
    <property type="molecule type" value="Genomic_DNA"/>
</dbReference>
<evidence type="ECO:0000313" key="3">
    <source>
        <dbReference type="EMBL" id="QSQ22628.1"/>
    </source>
</evidence>
<feature type="chain" id="PRO_5045816046" description="Lipoprotein" evidence="2">
    <location>
        <begin position="21"/>
        <end position="198"/>
    </location>
</feature>
<evidence type="ECO:0000256" key="2">
    <source>
        <dbReference type="SAM" id="SignalP"/>
    </source>
</evidence>
<reference evidence="3 4" key="1">
    <citation type="submission" date="2021-02" db="EMBL/GenBank/DDBJ databases">
        <title>De Novo genome assembly of isolated myxobacteria.</title>
        <authorList>
            <person name="Stevens D.C."/>
        </authorList>
    </citation>
    <scope>NUCLEOTIDE SEQUENCE [LARGE SCALE GENOMIC DNA]</scope>
    <source>
        <strain evidence="4">SCPEA02</strain>
    </source>
</reference>
<sequence>MDRRLLVVALWAWTFAACSATPSVTTRQVKGTYDFTKHPERGLLILSTRFSSDCKSGETPSTSLAYRDDQSSASKGGIIPVASRPEEAAFQDPPGYFVVQEQEGREYMLRELKLDHLKGATTDVQLPFAVEPGKAVYLGEVHVRYLNCDSFPTVSLQVTDQWERDSRLLQARLPNVRPEDVVKRLLPPSWPEQPQASR</sequence>